<dbReference type="Pfam" id="PF13181">
    <property type="entry name" value="TPR_8"/>
    <property type="match status" value="1"/>
</dbReference>
<evidence type="ECO:0000256" key="2">
    <source>
        <dbReference type="ARBA" id="ARBA00022490"/>
    </source>
</evidence>
<dbReference type="InterPro" id="IPR036890">
    <property type="entry name" value="HATPase_C_sf"/>
</dbReference>
<sequence>MEFKKVPFPNHIFVLVFWVFFLPFYSIAQISNDTIRYYHNAITNPSEPLDLPSGIQFFTKKKQIDLKTNDTLNAIYDLRLLSIAEFKIGNNFNSESHIVEALDLIQSMNSRDTLINARVGLYNQLGRIYRASDNFSEAIKTYDKALAIANKLNDSVVILNNKANIYKDLSEFNNALAIYTLLNEKHSLLNNDKQKSLIIDNLGNIQAKLNLPEALENLQSALTLREKNSDIVGLHASNTHLSEYYLDKKDTINAVNYAKKALSLSNKINSNSFKLESISQLMGMNKNPLIHEYRKLTDSIAKAKQVAENKNAFLKYNVAEEQKKTQASKLLQEIESRKRLAYQSLALVIFLILIGSYFIYRNRYRKAKIEEIYKTETRIAKKVHDEVANDVYKLMTSLENNSNIDNKLIDEMEKIYTKTRDISRENSAIDLNQDFGIQLNDLLLGYKNSNVNVITRNLSKVPWYTIHELNKTAIYRVLQELMTNMRKHSQATFVTLVFKKVGSKIHINYLDNGVGCDLSKKNGLQHTESRIASLKGTIIFESKQGDGFKASIII</sequence>
<dbReference type="SMART" id="SM00028">
    <property type="entry name" value="TPR"/>
    <property type="match status" value="4"/>
</dbReference>
<dbReference type="PANTHER" id="PTHR46630">
    <property type="entry name" value="TETRATRICOPEPTIDE REPEAT PROTEIN 29"/>
    <property type="match status" value="1"/>
</dbReference>
<dbReference type="AlphaFoldDB" id="A0A0F9TH80"/>
<keyword evidence="2" id="KW-0963">Cytoplasm</keyword>
<evidence type="ECO:0000256" key="3">
    <source>
        <dbReference type="ARBA" id="ARBA00022737"/>
    </source>
</evidence>
<protein>
    <submittedName>
        <fullName evidence="7">Uncharacterized protein</fullName>
    </submittedName>
</protein>
<dbReference type="Gene3D" id="1.25.40.10">
    <property type="entry name" value="Tetratricopeptide repeat domain"/>
    <property type="match status" value="1"/>
</dbReference>
<feature type="transmembrane region" description="Helical" evidence="6">
    <location>
        <begin position="340"/>
        <end position="360"/>
    </location>
</feature>
<organism evidence="7">
    <name type="scientific">marine sediment metagenome</name>
    <dbReference type="NCBI Taxonomy" id="412755"/>
    <lineage>
        <taxon>unclassified sequences</taxon>
        <taxon>metagenomes</taxon>
        <taxon>ecological metagenomes</taxon>
    </lineage>
</organism>
<proteinExistence type="predicted"/>
<name>A0A0F9TH80_9ZZZZ</name>
<gene>
    <name evidence="7" type="ORF">LCGC14_0348420</name>
</gene>
<dbReference type="InterPro" id="IPR051476">
    <property type="entry name" value="Bac_ResReg_Asp_Phosphatase"/>
</dbReference>
<dbReference type="Pfam" id="PF13176">
    <property type="entry name" value="TPR_7"/>
    <property type="match status" value="1"/>
</dbReference>
<evidence type="ECO:0000256" key="1">
    <source>
        <dbReference type="ARBA" id="ARBA00004496"/>
    </source>
</evidence>
<keyword evidence="6" id="KW-0812">Transmembrane</keyword>
<keyword evidence="6" id="KW-1133">Transmembrane helix</keyword>
<keyword evidence="3" id="KW-0677">Repeat</keyword>
<evidence type="ECO:0000256" key="6">
    <source>
        <dbReference type="SAM" id="Phobius"/>
    </source>
</evidence>
<keyword evidence="4" id="KW-0802">TPR repeat</keyword>
<evidence type="ECO:0000256" key="4">
    <source>
        <dbReference type="ARBA" id="ARBA00022803"/>
    </source>
</evidence>
<keyword evidence="5" id="KW-0175">Coiled coil</keyword>
<keyword evidence="6" id="KW-0472">Membrane</keyword>
<dbReference type="PROSITE" id="PS50005">
    <property type="entry name" value="TPR"/>
    <property type="match status" value="1"/>
</dbReference>
<dbReference type="EMBL" id="LAZR01000259">
    <property type="protein sequence ID" value="KKN78644.1"/>
    <property type="molecule type" value="Genomic_DNA"/>
</dbReference>
<dbReference type="PANTHER" id="PTHR46630:SF1">
    <property type="entry name" value="TETRATRICOPEPTIDE REPEAT PROTEIN 29"/>
    <property type="match status" value="1"/>
</dbReference>
<reference evidence="7" key="1">
    <citation type="journal article" date="2015" name="Nature">
        <title>Complex archaea that bridge the gap between prokaryotes and eukaryotes.</title>
        <authorList>
            <person name="Spang A."/>
            <person name="Saw J.H."/>
            <person name="Jorgensen S.L."/>
            <person name="Zaremba-Niedzwiedzka K."/>
            <person name="Martijn J."/>
            <person name="Lind A.E."/>
            <person name="van Eijk R."/>
            <person name="Schleper C."/>
            <person name="Guy L."/>
            <person name="Ettema T.J."/>
        </authorList>
    </citation>
    <scope>NUCLEOTIDE SEQUENCE</scope>
</reference>
<dbReference type="InterPro" id="IPR011990">
    <property type="entry name" value="TPR-like_helical_dom_sf"/>
</dbReference>
<dbReference type="InterPro" id="IPR019734">
    <property type="entry name" value="TPR_rpt"/>
</dbReference>
<dbReference type="Gene3D" id="3.30.565.10">
    <property type="entry name" value="Histidine kinase-like ATPase, C-terminal domain"/>
    <property type="match status" value="1"/>
</dbReference>
<dbReference type="SUPFAM" id="SSF55874">
    <property type="entry name" value="ATPase domain of HSP90 chaperone/DNA topoisomerase II/histidine kinase"/>
    <property type="match status" value="1"/>
</dbReference>
<accession>A0A0F9TH80</accession>
<evidence type="ECO:0000256" key="5">
    <source>
        <dbReference type="SAM" id="Coils"/>
    </source>
</evidence>
<comment type="subcellular location">
    <subcellularLocation>
        <location evidence="1">Cytoplasm</location>
    </subcellularLocation>
</comment>
<evidence type="ECO:0000313" key="7">
    <source>
        <dbReference type="EMBL" id="KKN78644.1"/>
    </source>
</evidence>
<comment type="caution">
    <text evidence="7">The sequence shown here is derived from an EMBL/GenBank/DDBJ whole genome shotgun (WGS) entry which is preliminary data.</text>
</comment>
<dbReference type="SUPFAM" id="SSF48452">
    <property type="entry name" value="TPR-like"/>
    <property type="match status" value="2"/>
</dbReference>
<feature type="coiled-coil region" evidence="5">
    <location>
        <begin position="304"/>
        <end position="337"/>
    </location>
</feature>
<dbReference type="GO" id="GO:0005737">
    <property type="term" value="C:cytoplasm"/>
    <property type="evidence" value="ECO:0007669"/>
    <property type="project" value="UniProtKB-SubCell"/>
</dbReference>